<keyword evidence="6" id="KW-1185">Reference proteome</keyword>
<dbReference type="CDD" id="cd08503">
    <property type="entry name" value="PBP2_NikA_DppA_OppA_like_17"/>
    <property type="match status" value="1"/>
</dbReference>
<evidence type="ECO:0000256" key="3">
    <source>
        <dbReference type="ARBA" id="ARBA00022729"/>
    </source>
</evidence>
<reference evidence="5 6" key="1">
    <citation type="journal article" date="2013" name="Antonie Van Leeuwenhoek">
        <title>Dongia rigui sp. nov., isolated from freshwater of a large wetland in Korea.</title>
        <authorList>
            <person name="Baik K.S."/>
            <person name="Hwang Y.M."/>
            <person name="Choi J.S."/>
            <person name="Kwon J."/>
            <person name="Seong C.N."/>
        </authorList>
    </citation>
    <scope>NUCLEOTIDE SEQUENCE [LARGE SCALE GENOMIC DNA]</scope>
    <source>
        <strain evidence="5 6">04SU4-P</strain>
    </source>
</reference>
<name>A0ABU5DXG3_9PROT</name>
<dbReference type="Pfam" id="PF00496">
    <property type="entry name" value="SBP_bac_5"/>
    <property type="match status" value="1"/>
</dbReference>
<dbReference type="InterPro" id="IPR030678">
    <property type="entry name" value="Peptide/Ni-bd"/>
</dbReference>
<comment type="caution">
    <text evidence="5">The sequence shown here is derived from an EMBL/GenBank/DDBJ whole genome shotgun (WGS) entry which is preliminary data.</text>
</comment>
<evidence type="ECO:0000313" key="5">
    <source>
        <dbReference type="EMBL" id="MDY0872009.1"/>
    </source>
</evidence>
<dbReference type="InterPro" id="IPR039424">
    <property type="entry name" value="SBP_5"/>
</dbReference>
<evidence type="ECO:0000256" key="1">
    <source>
        <dbReference type="ARBA" id="ARBA00004418"/>
    </source>
</evidence>
<sequence>MAMDLKTMQSLAGRGRMGRRDFIQMALAAGITVTAAETLFANAARAEPKKGGKFRAGLGHGQTSDSLDPATWANAFSADVGFVLGSCLTGIDQKNNVIPDLAESFEPSDGAKTWVFKLKKGVEFHNGRSLKAADVVATYNYHRDENSKSGAKPALADITDIKADGDETVVFTLKAGSADFPYITTDYHLPIFAALDGGGIDWKSGIGTGPFVMENYQPGVKFTGKRHPNFHKDGPYFDEIEILSIVDVAARQNALITGDVDYIDRVDLKTLGLLQRNPGLKITDITGFSHYVAPMDVRAKPFDNVDVRLALKWAIDREEIVKKVLLGHGTPGNDNPLAPSIKFATQPEPVFSYDPDKAKFHLKKAGLSSLSVDLSASDAAFAGAVDAAVLMKDSAAKVGIDINVIKEANDGYWDAVWMKKPWCFSYWSGRPTADWMFTTAYAADAAWNDTFWKNDRFNELLLKARAETDEPSRAAMYKEMQQILHDDGGIMVLMFNNFTSAHSDKVAHGDLNSNYDHDGGYIFERWWFA</sequence>
<evidence type="ECO:0000259" key="4">
    <source>
        <dbReference type="Pfam" id="PF00496"/>
    </source>
</evidence>
<keyword evidence="3" id="KW-0732">Signal</keyword>
<organism evidence="5 6">
    <name type="scientific">Dongia rigui</name>
    <dbReference type="NCBI Taxonomy" id="940149"/>
    <lineage>
        <taxon>Bacteria</taxon>
        <taxon>Pseudomonadati</taxon>
        <taxon>Pseudomonadota</taxon>
        <taxon>Alphaproteobacteria</taxon>
        <taxon>Rhodospirillales</taxon>
        <taxon>Dongiaceae</taxon>
        <taxon>Dongia</taxon>
    </lineage>
</organism>
<accession>A0ABU5DXG3</accession>
<dbReference type="Gene3D" id="3.40.190.10">
    <property type="entry name" value="Periplasmic binding protein-like II"/>
    <property type="match status" value="1"/>
</dbReference>
<protein>
    <submittedName>
        <fullName evidence="5">ABC transporter substrate-binding protein</fullName>
    </submittedName>
</protein>
<dbReference type="InterPro" id="IPR006311">
    <property type="entry name" value="TAT_signal"/>
</dbReference>
<gene>
    <name evidence="5" type="ORF">SMD31_08745</name>
</gene>
<evidence type="ECO:0000313" key="6">
    <source>
        <dbReference type="Proteomes" id="UP001271769"/>
    </source>
</evidence>
<evidence type="ECO:0000256" key="2">
    <source>
        <dbReference type="ARBA" id="ARBA00005695"/>
    </source>
</evidence>
<dbReference type="Proteomes" id="UP001271769">
    <property type="component" value="Unassembled WGS sequence"/>
</dbReference>
<proteinExistence type="inferred from homology"/>
<dbReference type="PIRSF" id="PIRSF002741">
    <property type="entry name" value="MppA"/>
    <property type="match status" value="1"/>
</dbReference>
<dbReference type="InterPro" id="IPR000914">
    <property type="entry name" value="SBP_5_dom"/>
</dbReference>
<feature type="domain" description="Solute-binding protein family 5" evidence="4">
    <location>
        <begin position="97"/>
        <end position="447"/>
    </location>
</feature>
<dbReference type="Gene3D" id="3.10.105.10">
    <property type="entry name" value="Dipeptide-binding Protein, Domain 3"/>
    <property type="match status" value="1"/>
</dbReference>
<dbReference type="PANTHER" id="PTHR30290">
    <property type="entry name" value="PERIPLASMIC BINDING COMPONENT OF ABC TRANSPORTER"/>
    <property type="match status" value="1"/>
</dbReference>
<dbReference type="Gene3D" id="3.90.76.10">
    <property type="entry name" value="Dipeptide-binding Protein, Domain 1"/>
    <property type="match status" value="1"/>
</dbReference>
<dbReference type="PANTHER" id="PTHR30290:SF38">
    <property type="entry name" value="D,D-DIPEPTIDE-BINDING PERIPLASMIC PROTEIN DDPA-RELATED"/>
    <property type="match status" value="1"/>
</dbReference>
<dbReference type="RefSeq" id="WP_320500429.1">
    <property type="nucleotide sequence ID" value="NZ_JAXCLX010000001.1"/>
</dbReference>
<dbReference type="EMBL" id="JAXCLX010000001">
    <property type="protein sequence ID" value="MDY0872009.1"/>
    <property type="molecule type" value="Genomic_DNA"/>
</dbReference>
<dbReference type="PROSITE" id="PS51318">
    <property type="entry name" value="TAT"/>
    <property type="match status" value="1"/>
</dbReference>
<dbReference type="SUPFAM" id="SSF53850">
    <property type="entry name" value="Periplasmic binding protein-like II"/>
    <property type="match status" value="1"/>
</dbReference>
<comment type="subcellular location">
    <subcellularLocation>
        <location evidence="1">Periplasm</location>
    </subcellularLocation>
</comment>
<comment type="similarity">
    <text evidence="2">Belongs to the bacterial solute-binding protein 5 family.</text>
</comment>